<dbReference type="InterPro" id="IPR005161">
    <property type="entry name" value="Ku_N"/>
</dbReference>
<dbReference type="Gene3D" id="3.30.420.10">
    <property type="entry name" value="Ribonuclease H-like superfamily/Ribonuclease H"/>
    <property type="match status" value="1"/>
</dbReference>
<dbReference type="GO" id="GO:0006310">
    <property type="term" value="P:DNA recombination"/>
    <property type="evidence" value="ECO:0007669"/>
    <property type="project" value="UniProtKB-KW"/>
</dbReference>
<keyword evidence="14" id="KW-0233">DNA recombination</keyword>
<evidence type="ECO:0000256" key="14">
    <source>
        <dbReference type="ARBA" id="ARBA00023172"/>
    </source>
</evidence>
<dbReference type="Gene3D" id="2.40.290.10">
    <property type="match status" value="1"/>
</dbReference>
<protein>
    <recommendedName>
        <fullName evidence="5">ATP-dependent DNA helicase II subunit 2</fullName>
        <ecNumber evidence="4">3.6.4.12</ecNumber>
    </recommendedName>
    <alternativeName>
        <fullName evidence="18">ATP-dependent DNA helicase II subunit Ku80</fullName>
    </alternativeName>
</protein>
<dbReference type="InterPro" id="IPR016194">
    <property type="entry name" value="SPOC-like_C_dom_sf"/>
</dbReference>
<evidence type="ECO:0000256" key="1">
    <source>
        <dbReference type="ARBA" id="ARBA00004123"/>
    </source>
</evidence>
<comment type="function">
    <text evidence="17">Single-stranded DNA-dependent ATP-dependent helicase. Involved in non-homologous end joining (NHEJ) DNA double strand break repair. DNA-binding is sequence-independent but has a high affinity to nicks in double-stranded DNA and to the ends of duplex DNA. Binds to naturally occurring chromosomal ends, and therefore provides chromosomal end protection. Required also for telomere recombination to repair telomeric ends in the absence of telomerase. KU70, of the KU70/KU80 heterodimer, binds to the stem loop of TLC1, the RNA component of telomerase. Involved in telomere maintenance. Interacts with telomeric repeats and subtelomeric sequences thereby controlling telomere length and protecting against subtelomeric rearrangement. Maintains telomeric chromatin, which is involved in silencing the expression of genes located at the telomere. Required for mating-type switching.</text>
</comment>
<evidence type="ECO:0000256" key="10">
    <source>
        <dbReference type="ARBA" id="ARBA00022806"/>
    </source>
</evidence>
<dbReference type="InterPro" id="IPR024193">
    <property type="entry name" value="Ku80"/>
</dbReference>
<dbReference type="CDD" id="cd00873">
    <property type="entry name" value="KU80"/>
    <property type="match status" value="1"/>
</dbReference>
<dbReference type="PANTHER" id="PTHR12604:SF4">
    <property type="entry name" value="X-RAY REPAIR CROSS-COMPLEMENTING PROTEIN 5"/>
    <property type="match status" value="1"/>
</dbReference>
<evidence type="ECO:0000256" key="3">
    <source>
        <dbReference type="ARBA" id="ARBA00007726"/>
    </source>
</evidence>
<evidence type="ECO:0000256" key="16">
    <source>
        <dbReference type="ARBA" id="ARBA00023242"/>
    </source>
</evidence>
<dbReference type="PROSITE" id="PS50234">
    <property type="entry name" value="VWFA"/>
    <property type="match status" value="1"/>
</dbReference>
<dbReference type="Proteomes" id="UP000243081">
    <property type="component" value="Unassembled WGS sequence"/>
</dbReference>
<keyword evidence="9" id="KW-0378">Hydrolase</keyword>
<dbReference type="GO" id="GO:0003678">
    <property type="term" value="F:DNA helicase activity"/>
    <property type="evidence" value="ECO:0007669"/>
    <property type="project" value="UniProtKB-EC"/>
</dbReference>
<keyword evidence="10" id="KW-0347">Helicase</keyword>
<evidence type="ECO:0000313" key="23">
    <source>
        <dbReference type="Proteomes" id="UP000243081"/>
    </source>
</evidence>
<keyword evidence="13" id="KW-0238">DNA-binding</keyword>
<dbReference type="InterPro" id="IPR036397">
    <property type="entry name" value="RNaseH_sf"/>
</dbReference>
<proteinExistence type="inferred from homology"/>
<evidence type="ECO:0000256" key="15">
    <source>
        <dbReference type="ARBA" id="ARBA00023204"/>
    </source>
</evidence>
<evidence type="ECO:0000256" key="4">
    <source>
        <dbReference type="ARBA" id="ARBA00012551"/>
    </source>
</evidence>
<dbReference type="SUPFAM" id="SSF101420">
    <property type="entry name" value="C-terminal domain of Ku80"/>
    <property type="match status" value="1"/>
</dbReference>
<dbReference type="SUPFAM" id="SSF53098">
    <property type="entry name" value="Ribonuclease H-like"/>
    <property type="match status" value="1"/>
</dbReference>
<evidence type="ECO:0000256" key="17">
    <source>
        <dbReference type="ARBA" id="ARBA00024890"/>
    </source>
</evidence>
<dbReference type="InterPro" id="IPR012337">
    <property type="entry name" value="RNaseH-like_sf"/>
</dbReference>
<evidence type="ECO:0000256" key="6">
    <source>
        <dbReference type="ARBA" id="ARBA00022454"/>
    </source>
</evidence>
<keyword evidence="6" id="KW-0158">Chromosome</keyword>
<dbReference type="GO" id="GO:0006303">
    <property type="term" value="P:double-strand break repair via nonhomologous end joining"/>
    <property type="evidence" value="ECO:0007669"/>
    <property type="project" value="InterPro"/>
</dbReference>
<dbReference type="InterPro" id="IPR048519">
    <property type="entry name" value="Gfd2/YDR514C-like_C"/>
</dbReference>
<dbReference type="GO" id="GO:0016787">
    <property type="term" value="F:hydrolase activity"/>
    <property type="evidence" value="ECO:0007669"/>
    <property type="project" value="UniProtKB-KW"/>
</dbReference>
<dbReference type="EMBL" id="LUKN01000390">
    <property type="protein sequence ID" value="OAR03006.1"/>
    <property type="molecule type" value="Genomic_DNA"/>
</dbReference>
<evidence type="ECO:0000256" key="12">
    <source>
        <dbReference type="ARBA" id="ARBA00022895"/>
    </source>
</evidence>
<evidence type="ECO:0000256" key="5">
    <source>
        <dbReference type="ARBA" id="ARBA00021792"/>
    </source>
</evidence>
<evidence type="ECO:0000256" key="11">
    <source>
        <dbReference type="ARBA" id="ARBA00022840"/>
    </source>
</evidence>
<dbReference type="OMA" id="GNINAGH"/>
<keyword evidence="23" id="KW-1185">Reference proteome</keyword>
<name>A0A179IK18_CORDF</name>
<dbReference type="AlphaFoldDB" id="A0A179IK18"/>
<dbReference type="FunFam" id="3.40.50.410:FF:000073">
    <property type="entry name" value="ATP-dependent DNA helicase II subunit 2"/>
    <property type="match status" value="1"/>
</dbReference>
<feature type="region of interest" description="Disordered" evidence="20">
    <location>
        <begin position="772"/>
        <end position="818"/>
    </location>
</feature>
<dbReference type="SUPFAM" id="SSF53300">
    <property type="entry name" value="vWA-like"/>
    <property type="match status" value="1"/>
</dbReference>
<dbReference type="GO" id="GO:0000723">
    <property type="term" value="P:telomere maintenance"/>
    <property type="evidence" value="ECO:0007669"/>
    <property type="project" value="InterPro"/>
</dbReference>
<evidence type="ECO:0000256" key="8">
    <source>
        <dbReference type="ARBA" id="ARBA00022763"/>
    </source>
</evidence>
<keyword evidence="11" id="KW-0067">ATP-binding</keyword>
<dbReference type="OrthoDB" id="30826at2759"/>
<evidence type="ECO:0000256" key="7">
    <source>
        <dbReference type="ARBA" id="ARBA00022741"/>
    </source>
</evidence>
<keyword evidence="7" id="KW-0547">Nucleotide-binding</keyword>
<dbReference type="Gene3D" id="1.25.40.240">
    <property type="entry name" value="Ku, C-terminal domain"/>
    <property type="match status" value="1"/>
</dbReference>
<dbReference type="InterPro" id="IPR036494">
    <property type="entry name" value="Ku_C_sf"/>
</dbReference>
<dbReference type="PANTHER" id="PTHR12604">
    <property type="entry name" value="KU AUTOANTIGEN DNA HELICASE"/>
    <property type="match status" value="1"/>
</dbReference>
<dbReference type="Pfam" id="PF08785">
    <property type="entry name" value="Ku_PK_bind"/>
    <property type="match status" value="1"/>
</dbReference>
<evidence type="ECO:0000256" key="20">
    <source>
        <dbReference type="SAM" id="MobiDB-lite"/>
    </source>
</evidence>
<comment type="subcellular location">
    <subcellularLocation>
        <location evidence="2">Chromosome</location>
        <location evidence="2">Telomere</location>
    </subcellularLocation>
    <subcellularLocation>
        <location evidence="1">Nucleus</location>
    </subcellularLocation>
</comment>
<keyword evidence="8" id="KW-0227">DNA damage</keyword>
<dbReference type="FunFam" id="1.10.1600.10:FF:000002">
    <property type="entry name" value="X-ray repair cross-complementing protein 5"/>
    <property type="match status" value="1"/>
</dbReference>
<evidence type="ECO:0000259" key="21">
    <source>
        <dbReference type="PROSITE" id="PS50234"/>
    </source>
</evidence>
<evidence type="ECO:0000256" key="18">
    <source>
        <dbReference type="ARBA" id="ARBA00031847"/>
    </source>
</evidence>
<dbReference type="GO" id="GO:0043564">
    <property type="term" value="C:Ku70:Ku80 complex"/>
    <property type="evidence" value="ECO:0007669"/>
    <property type="project" value="InterPro"/>
</dbReference>
<dbReference type="Pfam" id="PF02735">
    <property type="entry name" value="Ku"/>
    <property type="match status" value="1"/>
</dbReference>
<organism evidence="22 23">
    <name type="scientific">Cordyceps confragosa</name>
    <name type="common">Lecanicillium lecanii</name>
    <dbReference type="NCBI Taxonomy" id="2714763"/>
    <lineage>
        <taxon>Eukaryota</taxon>
        <taxon>Fungi</taxon>
        <taxon>Dikarya</taxon>
        <taxon>Ascomycota</taxon>
        <taxon>Pezizomycotina</taxon>
        <taxon>Sordariomycetes</taxon>
        <taxon>Hypocreomycetidae</taxon>
        <taxon>Hypocreales</taxon>
        <taxon>Cordycipitaceae</taxon>
        <taxon>Akanthomyces</taxon>
    </lineage>
</organism>
<dbReference type="GO" id="GO:0003690">
    <property type="term" value="F:double-stranded DNA binding"/>
    <property type="evidence" value="ECO:0007669"/>
    <property type="project" value="TreeGrafter"/>
</dbReference>
<dbReference type="InterPro" id="IPR006164">
    <property type="entry name" value="DNA_bd_Ku70/Ku80"/>
</dbReference>
<dbReference type="Gene3D" id="3.40.50.410">
    <property type="entry name" value="von Willebrand factor, type A domain"/>
    <property type="match status" value="1"/>
</dbReference>
<evidence type="ECO:0000256" key="9">
    <source>
        <dbReference type="ARBA" id="ARBA00022801"/>
    </source>
</evidence>
<dbReference type="EC" id="3.6.4.12" evidence="4"/>
<sequence>MADKEATVFILDLGASMGKAHSGRKECDLDWSMRYVWDKITDIVSANRKTLCVGVVGLRTDETTNKLMDEDGYENISVLQELGPMTMTSLKTLQSSIKPSKTFAGDAISAIVVAVDMIDTFTKKLKWNRKIVMITDAQSGIDPDDIEDIAHKINDSNINLTVLGVDFDDPEYGFKEEDKSSTKAENEKTLKALANQCTDGVFASIVEAIDEIDTPRVKQVKPYKSYDGTLVLGDPEKFPSALSINVERYFKTHLARPIAASTVVLKSEQGGTQSTQTVDEEPMDGVEFSAVKQARTYKVNAPDAPGGKKDVEFESLAKGFEYGRTAVHISESEHNITKLETTKSFSIVGFIPWDKYEPFLSMGEVCVTHARKFDEKSELAMSSLVWGLNELESYAVARLVTKDGKEPTLVLLAPGLEPELECLYDIPLPFAEDVRAYKFPPLDKVVTVTGQTLTTHRLLPTDELTEAMSDFVDSMDLDSYGIDDQGEPAEYAPIDETYNPIIHRINNAVKQRAVHSDKPIEDIPSVLLRYANPPKDLIDRVQDRIEDLIKEADVKKVPPKAKGRRNREAVKPISGLDVDALLGEDSKGQITPENAVPDFKRAMATSEEISDIQNAAKQMTGVVESLITDSFGDSKYAQAVECIGVMREELINMEEPEMYNTFVRELKKSLLSGSLGGDRRDFWFKVRWSRLGLIEQSQSDVSKVTADEADAVRPVICETCAHTSTNRCFSFTNLDSPILHESVNMSDTLDIEARLKELESILGQTVILAEKPEDEPACLPEDERPGVAQSRDAKPSSAEAAHDRATPQDASTLSDSDELDEMGNYRDAAPFAHLKTQDLSHEDTPFCPWKVVKAYAECFTGKANRPRRSGPPRLELACLPDFYSLTLTFFTDLVLSFYIRDTRDPKKAHLLVPTKQVQNFLNFINNRLNIDLKVPRGPPGKVFYLRFPGCGPFRPRYLLHHTRSSPADALTEAATRSGFDIDDPHTWPRDAEANRDALAELETSAGALLSSNMALLRRDPNERSKLTAGQRFEKRQAYRKKEMQAMLGYIQLKDGVVEKDSDVVFFCVDVEAIEVSPGPVSEIGIAILDMQRVGEQSPGNRGTDWWPLIEAHHLRIKEYQGLKNYRYVQGCPDDFQFGKSTFPPGSETCEAVRALLRPHLEAKRRIVLVGHDINQDIGYMRSIGFDVKLETRCVDTVDSQSLYQVWMQTDNARSLSTVLDELRFEYSYLHNAGNDAVHTLRAAIGVAFASTEPASPP</sequence>
<evidence type="ECO:0000256" key="13">
    <source>
        <dbReference type="ARBA" id="ARBA00023125"/>
    </source>
</evidence>
<evidence type="ECO:0000313" key="22">
    <source>
        <dbReference type="EMBL" id="OAR03006.1"/>
    </source>
</evidence>
<dbReference type="GO" id="GO:0000781">
    <property type="term" value="C:chromosome, telomeric region"/>
    <property type="evidence" value="ECO:0007669"/>
    <property type="project" value="UniProtKB-SubCell"/>
</dbReference>
<evidence type="ECO:0000256" key="2">
    <source>
        <dbReference type="ARBA" id="ARBA00004574"/>
    </source>
</evidence>
<evidence type="ECO:0000256" key="19">
    <source>
        <dbReference type="ARBA" id="ARBA00047995"/>
    </source>
</evidence>
<reference evidence="22 23" key="1">
    <citation type="submission" date="2016-03" db="EMBL/GenBank/DDBJ databases">
        <title>Fine-scale spatial genetic structure of a fungal parasite of coffee scale insects.</title>
        <authorList>
            <person name="Jackson D."/>
            <person name="Zemenick K.A."/>
            <person name="Malloure B."/>
            <person name="Quandt C.A."/>
            <person name="James T.Y."/>
        </authorList>
    </citation>
    <scope>NUCLEOTIDE SEQUENCE [LARGE SCALE GENOMIC DNA]</scope>
    <source>
        <strain evidence="22 23">UM487</strain>
    </source>
</reference>
<dbReference type="Pfam" id="PF21762">
    <property type="entry name" value="DEDDh_C"/>
    <property type="match status" value="1"/>
</dbReference>
<dbReference type="InterPro" id="IPR002035">
    <property type="entry name" value="VWF_A"/>
</dbReference>
<feature type="domain" description="VWFA" evidence="21">
    <location>
        <begin position="6"/>
        <end position="220"/>
    </location>
</feature>
<dbReference type="InterPro" id="IPR036465">
    <property type="entry name" value="vWFA_dom_sf"/>
</dbReference>
<dbReference type="Gene3D" id="1.10.1600.10">
    <property type="match status" value="1"/>
</dbReference>
<dbReference type="GO" id="GO:0005524">
    <property type="term" value="F:ATP binding"/>
    <property type="evidence" value="ECO:0007669"/>
    <property type="project" value="UniProtKB-KW"/>
</dbReference>
<gene>
    <name evidence="22" type="ORF">LLEC1_06098</name>
</gene>
<comment type="similarity">
    <text evidence="3">Belongs to the ku80 family.</text>
</comment>
<keyword evidence="12" id="KW-0779">Telomere</keyword>
<keyword evidence="16" id="KW-0539">Nucleus</keyword>
<dbReference type="SMART" id="SM00559">
    <property type="entry name" value="Ku78"/>
    <property type="match status" value="1"/>
</dbReference>
<keyword evidence="15" id="KW-0234">DNA repair</keyword>
<dbReference type="InterPro" id="IPR014893">
    <property type="entry name" value="Ku_PK_bind"/>
</dbReference>
<dbReference type="Pfam" id="PF03731">
    <property type="entry name" value="Ku_N"/>
    <property type="match status" value="1"/>
</dbReference>
<accession>A0A179IK18</accession>
<dbReference type="GO" id="GO:0003684">
    <property type="term" value="F:damaged DNA binding"/>
    <property type="evidence" value="ECO:0007669"/>
    <property type="project" value="InterPro"/>
</dbReference>
<comment type="catalytic activity">
    <reaction evidence="19">
        <text>ATP + H2O = ADP + phosphate + H(+)</text>
        <dbReference type="Rhea" id="RHEA:13065"/>
        <dbReference type="ChEBI" id="CHEBI:15377"/>
        <dbReference type="ChEBI" id="CHEBI:15378"/>
        <dbReference type="ChEBI" id="CHEBI:30616"/>
        <dbReference type="ChEBI" id="CHEBI:43474"/>
        <dbReference type="ChEBI" id="CHEBI:456216"/>
        <dbReference type="EC" id="3.6.4.12"/>
    </reaction>
</comment>
<dbReference type="SUPFAM" id="SSF100939">
    <property type="entry name" value="SPOC domain-like"/>
    <property type="match status" value="1"/>
</dbReference>
<dbReference type="GO" id="GO:0042162">
    <property type="term" value="F:telomeric DNA binding"/>
    <property type="evidence" value="ECO:0007669"/>
    <property type="project" value="InterPro"/>
</dbReference>
<comment type="caution">
    <text evidence="22">The sequence shown here is derived from an EMBL/GenBank/DDBJ whole genome shotgun (WGS) entry which is preliminary data.</text>
</comment>